<reference evidence="1 2" key="1">
    <citation type="submission" date="2021-01" db="EMBL/GenBank/DDBJ databases">
        <title>Tumebacillus sp. strain ITR2 16S ribosomal RNA gene Genome sequencing and assembly.</title>
        <authorList>
            <person name="Kang M."/>
        </authorList>
    </citation>
    <scope>NUCLEOTIDE SEQUENCE [LARGE SCALE GENOMIC DNA]</scope>
    <source>
        <strain evidence="1 2">ITR2</strain>
    </source>
</reference>
<protein>
    <submittedName>
        <fullName evidence="1">Uncharacterized protein</fullName>
    </submittedName>
</protein>
<evidence type="ECO:0000313" key="2">
    <source>
        <dbReference type="Proteomes" id="UP000602284"/>
    </source>
</evidence>
<keyword evidence="2" id="KW-1185">Reference proteome</keyword>
<proteinExistence type="predicted"/>
<sequence>MDKLTQLHKRLHKNNKHIPVQHALVKLFEDPNNVDLQIDLLGVAHLHHWLPNQKRVTWESLDSFGTIAWIERCVSRIVKNQGRKFALFALLKCDVLLVANEIQKYSPQPVLLWDPKGGETSGIGMATYEDCVYENYFYLGWKQKAEEWNVIHMTFMERIETDSPPDHIRLDLNESVCQVTNFLYGELPYRHGEDPHREKVFYVPHFRTPLTDRMKKLIFSLSPGVH</sequence>
<dbReference type="Proteomes" id="UP000602284">
    <property type="component" value="Unassembled WGS sequence"/>
</dbReference>
<dbReference type="RefSeq" id="WP_201634266.1">
    <property type="nucleotide sequence ID" value="NZ_JAEQNB010000002.1"/>
</dbReference>
<evidence type="ECO:0000313" key="1">
    <source>
        <dbReference type="EMBL" id="MBL0386936.1"/>
    </source>
</evidence>
<name>A0ABS1J9J9_9BACL</name>
<comment type="caution">
    <text evidence="1">The sequence shown here is derived from an EMBL/GenBank/DDBJ whole genome shotgun (WGS) entry which is preliminary data.</text>
</comment>
<dbReference type="EMBL" id="JAEQNB010000002">
    <property type="protein sequence ID" value="MBL0386936.1"/>
    <property type="molecule type" value="Genomic_DNA"/>
</dbReference>
<accession>A0ABS1J9J9</accession>
<gene>
    <name evidence="1" type="ORF">JJB07_09745</name>
</gene>
<organism evidence="1 2">
    <name type="scientific">Tumebacillus amylolyticus</name>
    <dbReference type="NCBI Taxonomy" id="2801339"/>
    <lineage>
        <taxon>Bacteria</taxon>
        <taxon>Bacillati</taxon>
        <taxon>Bacillota</taxon>
        <taxon>Bacilli</taxon>
        <taxon>Bacillales</taxon>
        <taxon>Alicyclobacillaceae</taxon>
        <taxon>Tumebacillus</taxon>
    </lineage>
</organism>